<dbReference type="AlphaFoldDB" id="A0A2I1K5S2"/>
<feature type="transmembrane region" description="Helical" evidence="1">
    <location>
        <begin position="25"/>
        <end position="45"/>
    </location>
</feature>
<dbReference type="Proteomes" id="UP000234775">
    <property type="component" value="Unassembled WGS sequence"/>
</dbReference>
<feature type="transmembrane region" description="Helical" evidence="1">
    <location>
        <begin position="51"/>
        <end position="69"/>
    </location>
</feature>
<name>A0A2I1K5S2_9LACT</name>
<accession>A0A2I1K5S2</accession>
<dbReference type="RefSeq" id="WP_101660673.1">
    <property type="nucleotide sequence ID" value="NZ_PKGZ01000006.1"/>
</dbReference>
<comment type="caution">
    <text evidence="2">The sequence shown here is derived from an EMBL/GenBank/DDBJ whole genome shotgun (WGS) entry which is preliminary data.</text>
</comment>
<keyword evidence="1" id="KW-0472">Membrane</keyword>
<keyword evidence="1" id="KW-0812">Transmembrane</keyword>
<reference evidence="2 3" key="1">
    <citation type="submission" date="2017-12" db="EMBL/GenBank/DDBJ databases">
        <title>Phylogenetic diversity of female urinary microbiome.</title>
        <authorList>
            <person name="Thomas-White K."/>
            <person name="Wolfe A.J."/>
        </authorList>
    </citation>
    <scope>NUCLEOTIDE SEQUENCE [LARGE SCALE GENOMIC DNA]</scope>
    <source>
        <strain evidence="2 3">UMB0844</strain>
    </source>
</reference>
<evidence type="ECO:0000256" key="1">
    <source>
        <dbReference type="SAM" id="Phobius"/>
    </source>
</evidence>
<dbReference type="EMBL" id="PKGZ01000006">
    <property type="protein sequence ID" value="PKY91003.1"/>
    <property type="molecule type" value="Genomic_DNA"/>
</dbReference>
<sequence length="90" mass="10378">MRWILFGMTQLGYILFFSEHLKLDYFISTFLAVAFQSVILYFAGLGGVFQWGSYGLLLGGILGLLYTVYTMKSFKMPANYYAVGFYLLFY</sequence>
<keyword evidence="1" id="KW-1133">Transmembrane helix</keyword>
<gene>
    <name evidence="2" type="ORF">CYJ27_07025</name>
</gene>
<proteinExistence type="predicted"/>
<evidence type="ECO:0000313" key="3">
    <source>
        <dbReference type="Proteomes" id="UP000234775"/>
    </source>
</evidence>
<keyword evidence="3" id="KW-1185">Reference proteome</keyword>
<evidence type="ECO:0000313" key="2">
    <source>
        <dbReference type="EMBL" id="PKY91003.1"/>
    </source>
</evidence>
<protein>
    <submittedName>
        <fullName evidence="2">Uncharacterized protein</fullName>
    </submittedName>
</protein>
<organism evidence="2 3">
    <name type="scientific">Aerococcus christensenii</name>
    <dbReference type="NCBI Taxonomy" id="87541"/>
    <lineage>
        <taxon>Bacteria</taxon>
        <taxon>Bacillati</taxon>
        <taxon>Bacillota</taxon>
        <taxon>Bacilli</taxon>
        <taxon>Lactobacillales</taxon>
        <taxon>Aerococcaceae</taxon>
        <taxon>Aerococcus</taxon>
    </lineage>
</organism>